<evidence type="ECO:0000313" key="2">
    <source>
        <dbReference type="Proteomes" id="UP001328107"/>
    </source>
</evidence>
<feature type="non-terminal residue" evidence="1">
    <location>
        <position position="1"/>
    </location>
</feature>
<dbReference type="Proteomes" id="UP001328107">
    <property type="component" value="Unassembled WGS sequence"/>
</dbReference>
<name>A0AAN5CS95_9BILA</name>
<dbReference type="AlphaFoldDB" id="A0AAN5CS95"/>
<organism evidence="1 2">
    <name type="scientific">Pristionchus mayeri</name>
    <dbReference type="NCBI Taxonomy" id="1317129"/>
    <lineage>
        <taxon>Eukaryota</taxon>
        <taxon>Metazoa</taxon>
        <taxon>Ecdysozoa</taxon>
        <taxon>Nematoda</taxon>
        <taxon>Chromadorea</taxon>
        <taxon>Rhabditida</taxon>
        <taxon>Rhabditina</taxon>
        <taxon>Diplogasteromorpha</taxon>
        <taxon>Diplogasteroidea</taxon>
        <taxon>Neodiplogasteridae</taxon>
        <taxon>Pristionchus</taxon>
    </lineage>
</organism>
<gene>
    <name evidence="1" type="ORF">PMAYCL1PPCAC_19432</name>
</gene>
<keyword evidence="2" id="KW-1185">Reference proteome</keyword>
<proteinExistence type="predicted"/>
<sequence>QLDKNTISCQSPGSLIFDGKSLYGKSVTCSESGWKDQDGKFVWEHSSQAAIERDLDAACRRGCDPKNRLLDKRNGLVEDQQKNELMCSGDRKAIKIIFTNDGSTTTIGRPIKCVEGVGWEEVGTGVTFMKFNQQGTIFHAECVDSCTQAVIENYIWKTCPVEQFCSLPTMDNAHMIQCKDETMVLYHKEANAYLKGAIECDTLFFKHETNSLRKFDRKTQTQKIEAVCIPKCDTFTVFATGSNDPTAKNYIEEWVDNRKRMVKCTEDDHILKMNDQLSPESGTCYPDFGWKTSAGEEVLGAKFTDPNYKITLDCINACHDRVEKDCTKDARFCENFIKPDGINSYSCPETHLMRVNNGKTELLNQELKCTREGMRKKDGSVVHKFEPIVQINTKFGIECVSKCHEDFLKKVSGNFDYTDLPKKETIKCRGLMDVMEINNKRVFGQLECDA</sequence>
<comment type="caution">
    <text evidence="1">The sequence shown here is derived from an EMBL/GenBank/DDBJ whole genome shotgun (WGS) entry which is preliminary data.</text>
</comment>
<dbReference type="EMBL" id="BTRK01000004">
    <property type="protein sequence ID" value="GMR49237.1"/>
    <property type="molecule type" value="Genomic_DNA"/>
</dbReference>
<reference evidence="2" key="1">
    <citation type="submission" date="2022-10" db="EMBL/GenBank/DDBJ databases">
        <title>Genome assembly of Pristionchus species.</title>
        <authorList>
            <person name="Yoshida K."/>
            <person name="Sommer R.J."/>
        </authorList>
    </citation>
    <scope>NUCLEOTIDE SEQUENCE [LARGE SCALE GENOMIC DNA]</scope>
    <source>
        <strain evidence="2">RS5460</strain>
    </source>
</reference>
<accession>A0AAN5CS95</accession>
<protein>
    <submittedName>
        <fullName evidence="1">Uncharacterized protein</fullName>
    </submittedName>
</protein>
<evidence type="ECO:0000313" key="1">
    <source>
        <dbReference type="EMBL" id="GMR49237.1"/>
    </source>
</evidence>
<feature type="non-terminal residue" evidence="1">
    <location>
        <position position="450"/>
    </location>
</feature>